<dbReference type="Pfam" id="PF00379">
    <property type="entry name" value="Chitin_bind_4"/>
    <property type="match status" value="1"/>
</dbReference>
<gene>
    <name evidence="4" type="primary">LOC111087060</name>
</gene>
<dbReference type="PRINTS" id="PR00947">
    <property type="entry name" value="CUTICLE"/>
</dbReference>
<dbReference type="Proteomes" id="UP000694941">
    <property type="component" value="Unplaced"/>
</dbReference>
<dbReference type="PANTHER" id="PTHR10380:SF173">
    <property type="entry name" value="CUTICULAR PROTEIN 47EF, ISOFORM C-RELATED"/>
    <property type="match status" value="1"/>
</dbReference>
<reference evidence="4" key="1">
    <citation type="submission" date="2025-08" db="UniProtKB">
        <authorList>
            <consortium name="RefSeq"/>
        </authorList>
    </citation>
    <scope>IDENTIFICATION</scope>
    <source>
        <tissue evidence="4">Muscle</tissue>
    </source>
</reference>
<dbReference type="PROSITE" id="PS51155">
    <property type="entry name" value="CHIT_BIND_RR_2"/>
    <property type="match status" value="1"/>
</dbReference>
<evidence type="ECO:0000256" key="1">
    <source>
        <dbReference type="ARBA" id="ARBA00022460"/>
    </source>
</evidence>
<dbReference type="InterPro" id="IPR050468">
    <property type="entry name" value="Cuticle_Struct_Prot"/>
</dbReference>
<evidence type="ECO:0000313" key="3">
    <source>
        <dbReference type="Proteomes" id="UP000694941"/>
    </source>
</evidence>
<evidence type="ECO:0000313" key="4">
    <source>
        <dbReference type="RefSeq" id="XP_022248025.1"/>
    </source>
</evidence>
<dbReference type="RefSeq" id="XP_022248025.1">
    <property type="nucleotide sequence ID" value="XM_022392317.1"/>
</dbReference>
<dbReference type="PANTHER" id="PTHR10380">
    <property type="entry name" value="CUTICLE PROTEIN"/>
    <property type="match status" value="1"/>
</dbReference>
<proteinExistence type="predicted"/>
<accession>A0ABM1SWL9</accession>
<dbReference type="GeneID" id="111087060"/>
<name>A0ABM1SWL9_LIMPO</name>
<evidence type="ECO:0000256" key="2">
    <source>
        <dbReference type="PROSITE-ProRule" id="PRU00497"/>
    </source>
</evidence>
<keyword evidence="1 2" id="KW-0193">Cuticle</keyword>
<protein>
    <submittedName>
        <fullName evidence="4">Cuticle protein 10.9-like</fullName>
    </submittedName>
</protein>
<sequence>MMKAKPQPYNFGYDIHNEYGDRQWQQEQGDGYGNKQGSYGYADAYGISRQVDYVADEGGFRANVKTNEPGTANQNPADVSIYSDAVPVKYDAHPYGYARPYGYAHPVTYGYAHPHPAHDYVRRAVH</sequence>
<keyword evidence="3" id="KW-1185">Reference proteome</keyword>
<organism evidence="3 4">
    <name type="scientific">Limulus polyphemus</name>
    <name type="common">Atlantic horseshoe crab</name>
    <dbReference type="NCBI Taxonomy" id="6850"/>
    <lineage>
        <taxon>Eukaryota</taxon>
        <taxon>Metazoa</taxon>
        <taxon>Ecdysozoa</taxon>
        <taxon>Arthropoda</taxon>
        <taxon>Chelicerata</taxon>
        <taxon>Merostomata</taxon>
        <taxon>Xiphosura</taxon>
        <taxon>Limulidae</taxon>
        <taxon>Limulus</taxon>
    </lineage>
</organism>
<dbReference type="InterPro" id="IPR000618">
    <property type="entry name" value="Insect_cuticle"/>
</dbReference>